<keyword evidence="4 7" id="KW-0812">Transmembrane</keyword>
<dbReference type="Pfam" id="PF00884">
    <property type="entry name" value="Sulfatase"/>
    <property type="match status" value="1"/>
</dbReference>
<protein>
    <submittedName>
        <fullName evidence="9">LTA synthase family protein</fullName>
    </submittedName>
</protein>
<sequence length="504" mass="56963">MKKNKARRFLPIAAVFFGILFILAVVVYILTRWVDATYDVDFNTLIYTMLSPLKGTGNSVVDSILQACLPSVIFCLILYIISAFLLCQSRVSVSLSVGAKRRKFDLLKWLRRIGAAACIACLAAACLFCNQVLGIGSWWKNQKQNSTIYEDYYVDPDSVSITLNGEAKNLIYIYLESAETTYASVEEGGAQEVNYIPNMTALAKENISFSDKDGLGGFRPSVGTVWTMGGIFGTTSGLPFAFPIERNEMNKREVFASGVTTLGDILEEYNYHQEFLCGSDSDFGGRRDYFEQHGNYEIFDYYTAIEKGYIASDYYVWWGFEDAILYEIAKDELTRLAAEEQPFNFTFLTVDQHYLDGYVCELCGDEYDVQLANVLACSDRLLADFIDWCKQQDFYEDTVIVISGDHPRMDTTLVDGIDYADRTIYNCFINTDRTIALSEKNREFTTLDMFPTVLSALGFDIEGDRLGLGTDLFSSTKTLAEELGYEYLQQELSKSSLYYISHFA</sequence>
<evidence type="ECO:0000256" key="2">
    <source>
        <dbReference type="ARBA" id="ARBA00004936"/>
    </source>
</evidence>
<evidence type="ECO:0000256" key="5">
    <source>
        <dbReference type="ARBA" id="ARBA00022989"/>
    </source>
</evidence>
<dbReference type="GO" id="GO:0005886">
    <property type="term" value="C:plasma membrane"/>
    <property type="evidence" value="ECO:0007669"/>
    <property type="project" value="UniProtKB-SubCell"/>
</dbReference>
<comment type="caution">
    <text evidence="9">The sequence shown here is derived from an EMBL/GenBank/DDBJ whole genome shotgun (WGS) entry which is preliminary data.</text>
</comment>
<evidence type="ECO:0000256" key="1">
    <source>
        <dbReference type="ARBA" id="ARBA00004651"/>
    </source>
</evidence>
<organism evidence="9 10">
    <name type="scientific">Candidatus Egerieisoma faecipullorum</name>
    <dbReference type="NCBI Taxonomy" id="2840963"/>
    <lineage>
        <taxon>Bacteria</taxon>
        <taxon>Bacillati</taxon>
        <taxon>Bacillota</taxon>
        <taxon>Clostridia</taxon>
        <taxon>Eubacteriales</taxon>
        <taxon>Clostridiaceae</taxon>
        <taxon>Clostridiaceae incertae sedis</taxon>
        <taxon>Candidatus Egerieisoma</taxon>
    </lineage>
</organism>
<dbReference type="Gene3D" id="3.40.720.10">
    <property type="entry name" value="Alkaline Phosphatase, subunit A"/>
    <property type="match status" value="1"/>
</dbReference>
<keyword evidence="5 7" id="KW-1133">Transmembrane helix</keyword>
<evidence type="ECO:0000256" key="7">
    <source>
        <dbReference type="SAM" id="Phobius"/>
    </source>
</evidence>
<evidence type="ECO:0000256" key="6">
    <source>
        <dbReference type="ARBA" id="ARBA00023136"/>
    </source>
</evidence>
<feature type="transmembrane region" description="Helical" evidence="7">
    <location>
        <begin position="109"/>
        <end position="139"/>
    </location>
</feature>
<accession>A0A9D1I9B9</accession>
<evidence type="ECO:0000256" key="4">
    <source>
        <dbReference type="ARBA" id="ARBA00022692"/>
    </source>
</evidence>
<reference evidence="9" key="1">
    <citation type="submission" date="2020-10" db="EMBL/GenBank/DDBJ databases">
        <authorList>
            <person name="Gilroy R."/>
        </authorList>
    </citation>
    <scope>NUCLEOTIDE SEQUENCE</scope>
    <source>
        <strain evidence="9">CHK195-4489</strain>
    </source>
</reference>
<evidence type="ECO:0000313" key="9">
    <source>
        <dbReference type="EMBL" id="HIU29275.1"/>
    </source>
</evidence>
<feature type="transmembrane region" description="Helical" evidence="7">
    <location>
        <begin position="12"/>
        <end position="31"/>
    </location>
</feature>
<comment type="subcellular location">
    <subcellularLocation>
        <location evidence="1">Cell membrane</location>
        <topology evidence="1">Multi-pass membrane protein</topology>
    </subcellularLocation>
</comment>
<dbReference type="PANTHER" id="PTHR47371:SF3">
    <property type="entry name" value="PHOSPHOGLYCEROL TRANSFERASE I"/>
    <property type="match status" value="1"/>
</dbReference>
<dbReference type="AlphaFoldDB" id="A0A9D1I9B9"/>
<dbReference type="InterPro" id="IPR050448">
    <property type="entry name" value="OpgB/LTA_synthase_biosynth"/>
</dbReference>
<comment type="pathway">
    <text evidence="2">Cell wall biogenesis; lipoteichoic acid biosynthesis.</text>
</comment>
<dbReference type="CDD" id="cd16015">
    <property type="entry name" value="LTA_synthase"/>
    <property type="match status" value="1"/>
</dbReference>
<proteinExistence type="predicted"/>
<dbReference type="Proteomes" id="UP000824089">
    <property type="component" value="Unassembled WGS sequence"/>
</dbReference>
<keyword evidence="6 7" id="KW-0472">Membrane</keyword>
<evidence type="ECO:0000256" key="3">
    <source>
        <dbReference type="ARBA" id="ARBA00022475"/>
    </source>
</evidence>
<feature type="domain" description="Sulfatase N-terminal" evidence="8">
    <location>
        <begin position="168"/>
        <end position="458"/>
    </location>
</feature>
<evidence type="ECO:0000259" key="8">
    <source>
        <dbReference type="Pfam" id="PF00884"/>
    </source>
</evidence>
<dbReference type="SUPFAM" id="SSF53649">
    <property type="entry name" value="Alkaline phosphatase-like"/>
    <property type="match status" value="1"/>
</dbReference>
<gene>
    <name evidence="9" type="ORF">IAD50_03140</name>
</gene>
<name>A0A9D1I9B9_9CLOT</name>
<dbReference type="PANTHER" id="PTHR47371">
    <property type="entry name" value="LIPOTEICHOIC ACID SYNTHASE"/>
    <property type="match status" value="1"/>
</dbReference>
<dbReference type="InterPro" id="IPR000917">
    <property type="entry name" value="Sulfatase_N"/>
</dbReference>
<keyword evidence="3" id="KW-1003">Cell membrane</keyword>
<dbReference type="InterPro" id="IPR017850">
    <property type="entry name" value="Alkaline_phosphatase_core_sf"/>
</dbReference>
<feature type="transmembrane region" description="Helical" evidence="7">
    <location>
        <begin position="64"/>
        <end position="88"/>
    </location>
</feature>
<dbReference type="EMBL" id="DVMM01000063">
    <property type="protein sequence ID" value="HIU29275.1"/>
    <property type="molecule type" value="Genomic_DNA"/>
</dbReference>
<reference evidence="9" key="2">
    <citation type="journal article" date="2021" name="PeerJ">
        <title>Extensive microbial diversity within the chicken gut microbiome revealed by metagenomics and culture.</title>
        <authorList>
            <person name="Gilroy R."/>
            <person name="Ravi A."/>
            <person name="Getino M."/>
            <person name="Pursley I."/>
            <person name="Horton D.L."/>
            <person name="Alikhan N.F."/>
            <person name="Baker D."/>
            <person name="Gharbi K."/>
            <person name="Hall N."/>
            <person name="Watson M."/>
            <person name="Adriaenssens E.M."/>
            <person name="Foster-Nyarko E."/>
            <person name="Jarju S."/>
            <person name="Secka A."/>
            <person name="Antonio M."/>
            <person name="Oren A."/>
            <person name="Chaudhuri R.R."/>
            <person name="La Ragione R."/>
            <person name="Hildebrand F."/>
            <person name="Pallen M.J."/>
        </authorList>
    </citation>
    <scope>NUCLEOTIDE SEQUENCE</scope>
    <source>
        <strain evidence="9">CHK195-4489</strain>
    </source>
</reference>
<evidence type="ECO:0000313" key="10">
    <source>
        <dbReference type="Proteomes" id="UP000824089"/>
    </source>
</evidence>